<accession>A0AAE8XZS1</accession>
<organism evidence="1 2">
    <name type="scientific">Halorubrum tailed virus 25</name>
    <dbReference type="NCBI Taxonomy" id="2878006"/>
    <lineage>
        <taxon>Viruses</taxon>
        <taxon>Duplodnaviria</taxon>
        <taxon>Heunggongvirae</taxon>
        <taxon>Uroviricota</taxon>
        <taxon>Caudoviricetes</taxon>
        <taxon>Thumleimavirales</taxon>
        <taxon>Hafunaviridae</taxon>
        <taxon>Laminvirus</taxon>
        <taxon>Laminvirus thailandense</taxon>
        <taxon>Laminvirus HRTV25</taxon>
    </lineage>
</organism>
<gene>
    <name evidence="1" type="ORF">HRTV-25_gp90</name>
</gene>
<sequence length="39" mass="4418">MRALWKCPCGKTSVIRPRFKPGVPEHVGCGEMVYIKDVE</sequence>
<proteinExistence type="predicted"/>
<evidence type="ECO:0000313" key="2">
    <source>
        <dbReference type="Proteomes" id="UP000827232"/>
    </source>
</evidence>
<protein>
    <submittedName>
        <fullName evidence="1">Uncharacterized protein</fullName>
    </submittedName>
</protein>
<evidence type="ECO:0000313" key="1">
    <source>
        <dbReference type="EMBL" id="UBF22671.1"/>
    </source>
</evidence>
<dbReference type="EMBL" id="MZ334521">
    <property type="protein sequence ID" value="UBF22671.1"/>
    <property type="molecule type" value="Genomic_DNA"/>
</dbReference>
<name>A0AAE8XZS1_9CAUD</name>
<dbReference type="Proteomes" id="UP000827232">
    <property type="component" value="Segment"/>
</dbReference>
<reference evidence="1" key="1">
    <citation type="submission" date="2021-05" db="EMBL/GenBank/DDBJ databases">
        <title>Diversity, taxonomy and evolution of archaeal viruses of the class Caudoviricetes.</title>
        <authorList>
            <person name="Liu Y."/>
            <person name="Demina T.A."/>
            <person name="Roux S."/>
            <person name="Aiewsakun P."/>
            <person name="Kazlauskas D."/>
            <person name="Simmonds P."/>
            <person name="Prangishvili D."/>
            <person name="Oksanen H.M."/>
            <person name="Krupovic M."/>
        </authorList>
    </citation>
    <scope>NUCLEOTIDE SEQUENCE</scope>
    <source>
        <strain evidence="1">HRTV-25/14</strain>
    </source>
</reference>
<keyword evidence="2" id="KW-1185">Reference proteome</keyword>